<dbReference type="PROSITE" id="PS51186">
    <property type="entry name" value="GNAT"/>
    <property type="match status" value="1"/>
</dbReference>
<dbReference type="Gene3D" id="3.40.630.30">
    <property type="match status" value="1"/>
</dbReference>
<evidence type="ECO:0000256" key="1">
    <source>
        <dbReference type="ARBA" id="ARBA00022679"/>
    </source>
</evidence>
<dbReference type="OrthoDB" id="9975416at2759"/>
<evidence type="ECO:0000256" key="2">
    <source>
        <dbReference type="ARBA" id="ARBA00023315"/>
    </source>
</evidence>
<name>A0A1J4JFU9_9EUKA</name>
<dbReference type="GO" id="GO:0016747">
    <property type="term" value="F:acyltransferase activity, transferring groups other than amino-acyl groups"/>
    <property type="evidence" value="ECO:0007669"/>
    <property type="project" value="InterPro"/>
</dbReference>
<sequence>MLKRNKSLSIRPANMNDGDFVIDAIHDIVRICLDKTNIPLIPDDLANSLWRNMIENPKDYHCLIAESEGKKVGTAVLGFHQSLNHLGPICELQDLYVNSDARGTGAGARLLERVEKEAEERGCVAIELLMPDPGTPLDKERNEFYERKGYKLEGLSRYKPLRTTLYK</sequence>
<dbReference type="SUPFAM" id="SSF55729">
    <property type="entry name" value="Acyl-CoA N-acyltransferases (Nat)"/>
    <property type="match status" value="1"/>
</dbReference>
<dbReference type="CDD" id="cd04301">
    <property type="entry name" value="NAT_SF"/>
    <property type="match status" value="1"/>
</dbReference>
<evidence type="ECO:0000313" key="5">
    <source>
        <dbReference type="Proteomes" id="UP000179807"/>
    </source>
</evidence>
<feature type="domain" description="N-acetyltransferase" evidence="3">
    <location>
        <begin position="8"/>
        <end position="167"/>
    </location>
</feature>
<dbReference type="EMBL" id="MLAK01001182">
    <property type="protein sequence ID" value="OHS96341.1"/>
    <property type="molecule type" value="Genomic_DNA"/>
</dbReference>
<dbReference type="Proteomes" id="UP000179807">
    <property type="component" value="Unassembled WGS sequence"/>
</dbReference>
<protein>
    <submittedName>
        <fullName evidence="4">Acetyltransferase, GNAT family protein</fullName>
    </submittedName>
</protein>
<dbReference type="InterPro" id="IPR016181">
    <property type="entry name" value="Acyl_CoA_acyltransferase"/>
</dbReference>
<keyword evidence="1" id="KW-0808">Transferase</keyword>
<reference evidence="4" key="1">
    <citation type="submission" date="2016-10" db="EMBL/GenBank/DDBJ databases">
        <authorList>
            <person name="Benchimol M."/>
            <person name="Almeida L.G."/>
            <person name="Vasconcelos A.T."/>
            <person name="Perreira-Neves A."/>
            <person name="Rosa I.A."/>
            <person name="Tasca T."/>
            <person name="Bogo M.R."/>
            <person name="de Souza W."/>
        </authorList>
    </citation>
    <scope>NUCLEOTIDE SEQUENCE [LARGE SCALE GENOMIC DNA]</scope>
    <source>
        <strain evidence="4">K</strain>
    </source>
</reference>
<dbReference type="Pfam" id="PF13508">
    <property type="entry name" value="Acetyltransf_7"/>
    <property type="match status" value="1"/>
</dbReference>
<dbReference type="InterPro" id="IPR050832">
    <property type="entry name" value="Bact_Acetyltransf"/>
</dbReference>
<evidence type="ECO:0000259" key="3">
    <source>
        <dbReference type="PROSITE" id="PS51186"/>
    </source>
</evidence>
<dbReference type="GeneID" id="94829886"/>
<organism evidence="4 5">
    <name type="scientific">Tritrichomonas foetus</name>
    <dbReference type="NCBI Taxonomy" id="1144522"/>
    <lineage>
        <taxon>Eukaryota</taxon>
        <taxon>Metamonada</taxon>
        <taxon>Parabasalia</taxon>
        <taxon>Tritrichomonadida</taxon>
        <taxon>Tritrichomonadidae</taxon>
        <taxon>Tritrichomonas</taxon>
    </lineage>
</organism>
<dbReference type="InterPro" id="IPR000182">
    <property type="entry name" value="GNAT_dom"/>
</dbReference>
<accession>A0A1J4JFU9</accession>
<dbReference type="PANTHER" id="PTHR43877">
    <property type="entry name" value="AMINOALKYLPHOSPHONATE N-ACETYLTRANSFERASE-RELATED-RELATED"/>
    <property type="match status" value="1"/>
</dbReference>
<dbReference type="AlphaFoldDB" id="A0A1J4JFU9"/>
<proteinExistence type="predicted"/>
<dbReference type="PANTHER" id="PTHR43877:SF2">
    <property type="entry name" value="AMINOALKYLPHOSPHONATE N-ACETYLTRANSFERASE-RELATED"/>
    <property type="match status" value="1"/>
</dbReference>
<dbReference type="RefSeq" id="XP_068349478.1">
    <property type="nucleotide sequence ID" value="XM_068495182.1"/>
</dbReference>
<keyword evidence="5" id="KW-1185">Reference proteome</keyword>
<gene>
    <name evidence="4" type="ORF">TRFO_09988</name>
</gene>
<dbReference type="VEuPathDB" id="TrichDB:TRFO_09988"/>
<comment type="caution">
    <text evidence="4">The sequence shown here is derived from an EMBL/GenBank/DDBJ whole genome shotgun (WGS) entry which is preliminary data.</text>
</comment>
<evidence type="ECO:0000313" key="4">
    <source>
        <dbReference type="EMBL" id="OHS96341.1"/>
    </source>
</evidence>
<keyword evidence="2" id="KW-0012">Acyltransferase</keyword>